<reference evidence="1" key="1">
    <citation type="submission" date="2016-06" db="UniProtKB">
        <authorList>
            <consortium name="WormBaseParasite"/>
        </authorList>
    </citation>
    <scope>IDENTIFICATION</scope>
</reference>
<organism evidence="1">
    <name type="scientific">Gongylonema pulchrum</name>
    <dbReference type="NCBI Taxonomy" id="637853"/>
    <lineage>
        <taxon>Eukaryota</taxon>
        <taxon>Metazoa</taxon>
        <taxon>Ecdysozoa</taxon>
        <taxon>Nematoda</taxon>
        <taxon>Chromadorea</taxon>
        <taxon>Rhabditida</taxon>
        <taxon>Spirurina</taxon>
        <taxon>Spiruromorpha</taxon>
        <taxon>Spiruroidea</taxon>
        <taxon>Gongylonematidae</taxon>
        <taxon>Gongylonema</taxon>
    </lineage>
</organism>
<evidence type="ECO:0000313" key="1">
    <source>
        <dbReference type="WBParaSite" id="GPUH_0002164101-mRNA-1"/>
    </source>
</evidence>
<dbReference type="Gene3D" id="2.30.29.30">
    <property type="entry name" value="Pleckstrin-homology domain (PH domain)/Phosphotyrosine-binding domain (PTB)"/>
    <property type="match status" value="1"/>
</dbReference>
<dbReference type="InterPro" id="IPR043593">
    <property type="entry name" value="ASAP"/>
</dbReference>
<dbReference type="PANTHER" id="PTHR45854">
    <property type="entry name" value="ASAP FAMILY MEMBER"/>
    <property type="match status" value="1"/>
</dbReference>
<dbReference type="WBParaSite" id="GPUH_0002164101-mRNA-1">
    <property type="protein sequence ID" value="GPUH_0002164101-mRNA-1"/>
    <property type="gene ID" value="GPUH_0002164101"/>
</dbReference>
<dbReference type="AlphaFoldDB" id="A0A183EKX3"/>
<accession>A0A183EKX3</accession>
<protein>
    <submittedName>
        <fullName evidence="1">PH domain-containing protein</fullName>
    </submittedName>
</protein>
<dbReference type="InterPro" id="IPR011993">
    <property type="entry name" value="PH-like_dom_sf"/>
</dbReference>
<proteinExistence type="predicted"/>
<sequence>LAGRDSLNRGSRLSGINVSGASGPLSLDNDSINELATSTAFFPDLDFTQSGYLYKKSNKKLHKQWQKRRCRIEDGHFWLSHSDEMIPPTKLSLLVSDCKPSADDPKSFDLWILALKREITRVKTKMLSAETPQANDRGGLDATSELFERKLCINKLRRLPGNTMCADCSTKEGCNKFVTLKHLITNILSPPLLLSSSPTSLICYQLFQMVD</sequence>
<dbReference type="PANTHER" id="PTHR45854:SF3">
    <property type="entry name" value="ARFGAP WITH SH3 DOMAIN, ANK REPEAT AND PH DOMAIN-CONTAINING PROTEIN"/>
    <property type="match status" value="1"/>
</dbReference>
<dbReference type="SUPFAM" id="SSF50729">
    <property type="entry name" value="PH domain-like"/>
    <property type="match status" value="1"/>
</dbReference>
<name>A0A183EKX3_9BILA</name>
<dbReference type="GO" id="GO:0005096">
    <property type="term" value="F:GTPase activator activity"/>
    <property type="evidence" value="ECO:0007669"/>
    <property type="project" value="InterPro"/>
</dbReference>